<reference evidence="13 14" key="1">
    <citation type="journal article" date="2009" name="Science">
        <title>Green evolution and dynamic adaptations revealed by genomes of the marine picoeukaryotes Micromonas.</title>
        <authorList>
            <person name="Worden A.Z."/>
            <person name="Lee J.H."/>
            <person name="Mock T."/>
            <person name="Rouze P."/>
            <person name="Simmons M.P."/>
            <person name="Aerts A.L."/>
            <person name="Allen A.E."/>
            <person name="Cuvelier M.L."/>
            <person name="Derelle E."/>
            <person name="Everett M.V."/>
            <person name="Foulon E."/>
            <person name="Grimwood J."/>
            <person name="Gundlach H."/>
            <person name="Henrissat B."/>
            <person name="Napoli C."/>
            <person name="McDonald S.M."/>
            <person name="Parker M.S."/>
            <person name="Rombauts S."/>
            <person name="Salamov A."/>
            <person name="Von Dassow P."/>
            <person name="Badger J.H."/>
            <person name="Coutinho P.M."/>
            <person name="Demir E."/>
            <person name="Dubchak I."/>
            <person name="Gentemann C."/>
            <person name="Eikrem W."/>
            <person name="Gready J.E."/>
            <person name="John U."/>
            <person name="Lanier W."/>
            <person name="Lindquist E.A."/>
            <person name="Lucas S."/>
            <person name="Mayer K.F."/>
            <person name="Moreau H."/>
            <person name="Not F."/>
            <person name="Otillar R."/>
            <person name="Panaud O."/>
            <person name="Pangilinan J."/>
            <person name="Paulsen I."/>
            <person name="Piegu B."/>
            <person name="Poliakov A."/>
            <person name="Robbens S."/>
            <person name="Schmutz J."/>
            <person name="Toulza E."/>
            <person name="Wyss T."/>
            <person name="Zelensky A."/>
            <person name="Zhou K."/>
            <person name="Armbrust E.V."/>
            <person name="Bhattacharya D."/>
            <person name="Goodenough U.W."/>
            <person name="Van de Peer Y."/>
            <person name="Grigoriev I.V."/>
        </authorList>
    </citation>
    <scope>NUCLEOTIDE SEQUENCE [LARGE SCALE GENOMIC DNA]</scope>
    <source>
        <strain evidence="14">RCC299 / NOUM17</strain>
    </source>
</reference>
<keyword evidence="6" id="KW-1133">Transmembrane helix</keyword>
<sequence length="423" mass="48104">MAKQKIVFLHPDLGIGGAERLVINAAMELSRLGYEVVMYTTFHDVQRCFEETLSAGTRAAWIRVHGGWIPRQIYGLFHAPLAYFRTFWCAACLILVEKNVPLVFIDQVAAPILLFRLLTSSRVIFYCHYPDLLLAEHSSWFRKLYRLPLDYIEKVTTGMASKILVNSEFTAAVFARTFKDLYIRGTRPSVLYPAVESRQDQNQRKMKYAAEAKQVEDILNFTGTFFLSINRFERKKNLELALKAFAHFRLSPRKCAADRVMLVLAGGFDKRLKENVEYFKQLKRDAYDLRVHQEVIMLPSISSEEKEMLLSQCLCVLYTPVNEHFGIVPLEAMAAGKPVLACNSGGPVETIIDGTTGFVCSPLPEDFSSAMEKIYSSPMVAARMGNIGRHHVKTNFSLEKFGTELHFHINDLLTNDDHTPEDN</sequence>
<evidence type="ECO:0000256" key="10">
    <source>
        <dbReference type="RuleBase" id="RU367136"/>
    </source>
</evidence>
<keyword evidence="7" id="KW-0472">Membrane</keyword>
<dbReference type="eggNOG" id="KOG0853">
    <property type="taxonomic scope" value="Eukaryota"/>
</dbReference>
<name>C1FD73_MICCC</name>
<dbReference type="PANTHER" id="PTHR45918:SF1">
    <property type="entry name" value="ALPHA-1,3_1,6-MANNOSYLTRANSFERASE ALG2"/>
    <property type="match status" value="1"/>
</dbReference>
<keyword evidence="3 10" id="KW-0808">Transferase</keyword>
<evidence type="ECO:0000259" key="11">
    <source>
        <dbReference type="Pfam" id="PF00534"/>
    </source>
</evidence>
<comment type="function">
    <text evidence="10">Mannosylates Man(2)GlcNAc(2)-dolichol diphosphate and Man(1)GlcNAc(2)-dolichol diphosphate to form Man(3)GlcNAc(2)-dolichol diphosphate.</text>
</comment>
<dbReference type="GO" id="GO:0005789">
    <property type="term" value="C:endoplasmic reticulum membrane"/>
    <property type="evidence" value="ECO:0007669"/>
    <property type="project" value="UniProtKB-SubCell"/>
</dbReference>
<dbReference type="Pfam" id="PF13439">
    <property type="entry name" value="Glyco_transf_4"/>
    <property type="match status" value="1"/>
</dbReference>
<dbReference type="OrthoDB" id="448893at2759"/>
<comment type="similarity">
    <text evidence="10">Belongs to the glycosyltransferase group 1 family.</text>
</comment>
<dbReference type="STRING" id="296587.C1FD73"/>
<evidence type="ECO:0000256" key="6">
    <source>
        <dbReference type="ARBA" id="ARBA00022989"/>
    </source>
</evidence>
<dbReference type="KEGG" id="mis:MICPUN_113380"/>
<dbReference type="Pfam" id="PF00534">
    <property type="entry name" value="Glycos_transf_1"/>
    <property type="match status" value="1"/>
</dbReference>
<evidence type="ECO:0000256" key="5">
    <source>
        <dbReference type="ARBA" id="ARBA00022824"/>
    </source>
</evidence>
<evidence type="ECO:0000313" key="13">
    <source>
        <dbReference type="EMBL" id="ACO68735.1"/>
    </source>
</evidence>
<dbReference type="UniPathway" id="UPA00378"/>
<comment type="catalytic activity">
    <reaction evidence="9 10">
        <text>an alpha-D-Man-(1-&gt;3)-beta-D-Man-(1-&gt;4)-beta-D-GlcNAc-(1-&gt;4)-alpha-D-GlcNAc-diphospho-di-trans,poly-cis-dolichol + GDP-alpha-D-mannose = an alpha-D-Man-(1-&gt;3)-[alpha-D-Man-(1-&gt;6)]-beta-D-Man-(1-&gt;4)-beta-D-GlcNAc-(1-&gt;4)-alpha-D-GlcNAc-diphospho-di-trans,poly-cis-dolichol + GDP + H(+)</text>
        <dbReference type="Rhea" id="RHEA:29519"/>
        <dbReference type="Rhea" id="RHEA-COMP:19513"/>
        <dbReference type="Rhea" id="RHEA-COMP:19515"/>
        <dbReference type="ChEBI" id="CHEBI:15378"/>
        <dbReference type="ChEBI" id="CHEBI:57527"/>
        <dbReference type="ChEBI" id="CHEBI:58189"/>
        <dbReference type="ChEBI" id="CHEBI:132510"/>
        <dbReference type="ChEBI" id="CHEBI:132511"/>
        <dbReference type="EC" id="2.4.1.257"/>
    </reaction>
    <physiologicalReaction direction="left-to-right" evidence="9 10">
        <dbReference type="Rhea" id="RHEA:29520"/>
    </physiologicalReaction>
</comment>
<proteinExistence type="inferred from homology"/>
<feature type="domain" description="Glycosyl transferase family 1" evidence="11">
    <location>
        <begin position="223"/>
        <end position="390"/>
    </location>
</feature>
<dbReference type="EMBL" id="CP001574">
    <property type="protein sequence ID" value="ACO68735.1"/>
    <property type="molecule type" value="Genomic_DNA"/>
</dbReference>
<gene>
    <name evidence="13" type="ORF">MICPUN_113380</name>
</gene>
<dbReference type="Gene3D" id="3.40.50.2000">
    <property type="entry name" value="Glycogen Phosphorylase B"/>
    <property type="match status" value="2"/>
</dbReference>
<feature type="domain" description="Glycosyltransferase subfamily 4-like N-terminal" evidence="12">
    <location>
        <begin position="15"/>
        <end position="196"/>
    </location>
</feature>
<dbReference type="OMA" id="AMYMKCP"/>
<dbReference type="GO" id="GO:0102704">
    <property type="term" value="F:GDP-Man:Man(2)GlcNAc(2)-PP-Dol alpha-1,6-mannosyltransferase activity"/>
    <property type="evidence" value="ECO:0007669"/>
    <property type="project" value="UniProtKB-UniRule"/>
</dbReference>
<evidence type="ECO:0000256" key="1">
    <source>
        <dbReference type="ARBA" id="ARBA00004922"/>
    </source>
</evidence>
<dbReference type="Proteomes" id="UP000002009">
    <property type="component" value="Chromosome 1"/>
</dbReference>
<dbReference type="InParanoid" id="C1FD73"/>
<keyword evidence="5" id="KW-0256">Endoplasmic reticulum</keyword>
<keyword evidence="4" id="KW-0812">Transmembrane</keyword>
<evidence type="ECO:0000256" key="3">
    <source>
        <dbReference type="ARBA" id="ARBA00022679"/>
    </source>
</evidence>
<dbReference type="AlphaFoldDB" id="C1FD73"/>
<dbReference type="CDD" id="cd03805">
    <property type="entry name" value="GT4_ALG2-like"/>
    <property type="match status" value="1"/>
</dbReference>
<evidence type="ECO:0000313" key="14">
    <source>
        <dbReference type="Proteomes" id="UP000002009"/>
    </source>
</evidence>
<evidence type="ECO:0000256" key="2">
    <source>
        <dbReference type="ARBA" id="ARBA00022676"/>
    </source>
</evidence>
<comment type="catalytic activity">
    <reaction evidence="8 10">
        <text>a beta-D-Man-(1-&gt;4)-beta-D-GlcNAc-(1-&gt;4)-alpha-D-GlcNAc-diphospho-di-trans,poly-cis-dolichol + GDP-alpha-D-mannose = an alpha-D-Man-(1-&gt;3)-beta-D-Man-(1-&gt;4)-beta-D-GlcNAc-(1-&gt;4)-alpha-D-GlcNAc-diphospho-di-trans,poly-cis-dolichol + GDP + H(+)</text>
        <dbReference type="Rhea" id="RHEA:29515"/>
        <dbReference type="Rhea" id="RHEA-COMP:19511"/>
        <dbReference type="Rhea" id="RHEA-COMP:19513"/>
        <dbReference type="ChEBI" id="CHEBI:15378"/>
        <dbReference type="ChEBI" id="CHEBI:57527"/>
        <dbReference type="ChEBI" id="CHEBI:58189"/>
        <dbReference type="ChEBI" id="CHEBI:58472"/>
        <dbReference type="ChEBI" id="CHEBI:132510"/>
        <dbReference type="EC" id="2.4.1.132"/>
    </reaction>
    <physiologicalReaction direction="left-to-right" evidence="8 10">
        <dbReference type="Rhea" id="RHEA:29516"/>
    </physiologicalReaction>
</comment>
<protein>
    <recommendedName>
        <fullName evidence="10">Alpha-1,3/1,6-mannosyltransferase ALG2</fullName>
        <ecNumber evidence="10">2.4.1.132</ecNumber>
        <ecNumber evidence="10">2.4.1.257</ecNumber>
    </recommendedName>
    <alternativeName>
        <fullName evidence="10">GDP-Man:Man(1)GlcNAc(2)-PP-Dol alpha-1,3-mannosyltransferase</fullName>
    </alternativeName>
</protein>
<evidence type="ECO:0000259" key="12">
    <source>
        <dbReference type="Pfam" id="PF13439"/>
    </source>
</evidence>
<evidence type="ECO:0000256" key="7">
    <source>
        <dbReference type="ARBA" id="ARBA00023136"/>
    </source>
</evidence>
<dbReference type="PANTHER" id="PTHR45918">
    <property type="entry name" value="ALPHA-1,3/1,6-MANNOSYLTRANSFERASE ALG2"/>
    <property type="match status" value="1"/>
</dbReference>
<keyword evidence="14" id="KW-1185">Reference proteome</keyword>
<evidence type="ECO:0000256" key="4">
    <source>
        <dbReference type="ARBA" id="ARBA00022692"/>
    </source>
</evidence>
<organism evidence="13 14">
    <name type="scientific">Micromonas commoda (strain RCC299 / NOUM17 / CCMP2709)</name>
    <name type="common">Picoplanktonic green alga</name>
    <dbReference type="NCBI Taxonomy" id="296587"/>
    <lineage>
        <taxon>Eukaryota</taxon>
        <taxon>Viridiplantae</taxon>
        <taxon>Chlorophyta</taxon>
        <taxon>Mamiellophyceae</taxon>
        <taxon>Mamiellales</taxon>
        <taxon>Mamiellaceae</taxon>
        <taxon>Micromonas</taxon>
    </lineage>
</organism>
<accession>C1FD73</accession>
<dbReference type="GeneID" id="8250021"/>
<dbReference type="FunCoup" id="C1FD73">
    <property type="interactions" value="1966"/>
</dbReference>
<dbReference type="EC" id="2.4.1.257" evidence="10"/>
<dbReference type="CAZy" id="GT4">
    <property type="family name" value="Glycosyltransferase Family 4"/>
</dbReference>
<dbReference type="GO" id="GO:0004378">
    <property type="term" value="F:GDP-Man:Man(1)GlcNAc(2)-PP-Dol alpha-1,3-mannosyltransferase activity"/>
    <property type="evidence" value="ECO:0007669"/>
    <property type="project" value="UniProtKB-UniRule"/>
</dbReference>
<evidence type="ECO:0000256" key="8">
    <source>
        <dbReference type="ARBA" id="ARBA00045103"/>
    </source>
</evidence>
<evidence type="ECO:0000256" key="9">
    <source>
        <dbReference type="ARBA" id="ARBA00045104"/>
    </source>
</evidence>
<dbReference type="RefSeq" id="XP_002507477.1">
    <property type="nucleotide sequence ID" value="XM_002507431.1"/>
</dbReference>
<dbReference type="InterPro" id="IPR001296">
    <property type="entry name" value="Glyco_trans_1"/>
</dbReference>
<dbReference type="InterPro" id="IPR027054">
    <property type="entry name" value="ALG2"/>
</dbReference>
<dbReference type="SUPFAM" id="SSF53756">
    <property type="entry name" value="UDP-Glycosyltransferase/glycogen phosphorylase"/>
    <property type="match status" value="1"/>
</dbReference>
<keyword evidence="2 10" id="KW-0328">Glycosyltransferase</keyword>
<dbReference type="InterPro" id="IPR028098">
    <property type="entry name" value="Glyco_trans_4-like_N"/>
</dbReference>
<comment type="subcellular location">
    <subcellularLocation>
        <location evidence="10">Endoplasmic reticulum membrane</location>
        <topology evidence="10">Single-pass membrane protein</topology>
    </subcellularLocation>
</comment>
<comment type="pathway">
    <text evidence="1 10">Protein modification; protein glycosylation.</text>
</comment>
<dbReference type="EC" id="2.4.1.132" evidence="10"/>